<name>A0AAV0CME0_9ASTE</name>
<organism evidence="2 3">
    <name type="scientific">Cuscuta epithymum</name>
    <dbReference type="NCBI Taxonomy" id="186058"/>
    <lineage>
        <taxon>Eukaryota</taxon>
        <taxon>Viridiplantae</taxon>
        <taxon>Streptophyta</taxon>
        <taxon>Embryophyta</taxon>
        <taxon>Tracheophyta</taxon>
        <taxon>Spermatophyta</taxon>
        <taxon>Magnoliopsida</taxon>
        <taxon>eudicotyledons</taxon>
        <taxon>Gunneridae</taxon>
        <taxon>Pentapetalae</taxon>
        <taxon>asterids</taxon>
        <taxon>lamiids</taxon>
        <taxon>Solanales</taxon>
        <taxon>Convolvulaceae</taxon>
        <taxon>Cuscuteae</taxon>
        <taxon>Cuscuta</taxon>
        <taxon>Cuscuta subgen. Cuscuta</taxon>
    </lineage>
</organism>
<dbReference type="EMBL" id="CAMAPF010000034">
    <property type="protein sequence ID" value="CAH9080011.1"/>
    <property type="molecule type" value="Genomic_DNA"/>
</dbReference>
<evidence type="ECO:0000313" key="2">
    <source>
        <dbReference type="EMBL" id="CAH9080011.1"/>
    </source>
</evidence>
<evidence type="ECO:0000256" key="1">
    <source>
        <dbReference type="SAM" id="MobiDB-lite"/>
    </source>
</evidence>
<keyword evidence="3" id="KW-1185">Reference proteome</keyword>
<dbReference type="AlphaFoldDB" id="A0AAV0CME0"/>
<dbReference type="Proteomes" id="UP001152523">
    <property type="component" value="Unassembled WGS sequence"/>
</dbReference>
<sequence>MGDVQKWELGYQNFPERVFFFLNGQECICPCQTYCLHAIVPPDARAPPLAADIVPCQNAATDVGSASASTGAPTSPRKIPFFLPACHRRSCRSSTAASTTNRLPRLPKGIREEN</sequence>
<comment type="caution">
    <text evidence="2">The sequence shown here is derived from an EMBL/GenBank/DDBJ whole genome shotgun (WGS) entry which is preliminary data.</text>
</comment>
<protein>
    <submittedName>
        <fullName evidence="2">Uncharacterized protein</fullName>
    </submittedName>
</protein>
<proteinExistence type="predicted"/>
<gene>
    <name evidence="2" type="ORF">CEPIT_LOCUS7146</name>
</gene>
<accession>A0AAV0CME0</accession>
<reference evidence="2" key="1">
    <citation type="submission" date="2022-07" db="EMBL/GenBank/DDBJ databases">
        <authorList>
            <person name="Macas J."/>
            <person name="Novak P."/>
            <person name="Neumann P."/>
        </authorList>
    </citation>
    <scope>NUCLEOTIDE SEQUENCE</scope>
</reference>
<evidence type="ECO:0000313" key="3">
    <source>
        <dbReference type="Proteomes" id="UP001152523"/>
    </source>
</evidence>
<feature type="region of interest" description="Disordered" evidence="1">
    <location>
        <begin position="92"/>
        <end position="114"/>
    </location>
</feature>